<dbReference type="Gene3D" id="1.10.10.10">
    <property type="entry name" value="Winged helix-like DNA-binding domain superfamily/Winged helix DNA-binding domain"/>
    <property type="match status" value="1"/>
</dbReference>
<dbReference type="InterPro" id="IPR036390">
    <property type="entry name" value="WH_DNA-bd_sf"/>
</dbReference>
<reference evidence="5 6" key="1">
    <citation type="submission" date="2017-09" db="EMBL/GenBank/DDBJ databases">
        <authorList>
            <person name="Ehlers B."/>
            <person name="Leendertz F.H."/>
        </authorList>
    </citation>
    <scope>NUCLEOTIDE SEQUENCE [LARGE SCALE GENOMIC DNA]</scope>
    <source>
        <strain evidence="5 6">CGMCC 1.05381</strain>
    </source>
</reference>
<organism evidence="5 6">
    <name type="scientific">Salinibacterium xinjiangense</name>
    <dbReference type="NCBI Taxonomy" id="386302"/>
    <lineage>
        <taxon>Bacteria</taxon>
        <taxon>Bacillati</taxon>
        <taxon>Actinomycetota</taxon>
        <taxon>Actinomycetes</taxon>
        <taxon>Micrococcales</taxon>
        <taxon>Microbacteriaceae</taxon>
        <taxon>Salinibacterium</taxon>
    </lineage>
</organism>
<evidence type="ECO:0000256" key="3">
    <source>
        <dbReference type="ARBA" id="ARBA00023125"/>
    </source>
</evidence>
<protein>
    <submittedName>
        <fullName evidence="5">Predicted transcriptional regulator</fullName>
    </submittedName>
</protein>
<evidence type="ECO:0000256" key="2">
    <source>
        <dbReference type="ARBA" id="ARBA00023015"/>
    </source>
</evidence>
<keyword evidence="3" id="KW-0238">DNA-binding</keyword>
<comment type="similarity">
    <text evidence="1">Belongs to the BlaI transcriptional regulatory family.</text>
</comment>
<dbReference type="Pfam" id="PF03965">
    <property type="entry name" value="Penicillinase_R"/>
    <property type="match status" value="1"/>
</dbReference>
<proteinExistence type="inferred from homology"/>
<dbReference type="OrthoDB" id="9813987at2"/>
<keyword evidence="6" id="KW-1185">Reference proteome</keyword>
<dbReference type="InterPro" id="IPR005650">
    <property type="entry name" value="BlaI_family"/>
</dbReference>
<dbReference type="AlphaFoldDB" id="A0A2C9A183"/>
<dbReference type="RefSeq" id="WP_097061655.1">
    <property type="nucleotide sequence ID" value="NZ_BMLC01000004.1"/>
</dbReference>
<dbReference type="GO" id="GO:0003677">
    <property type="term" value="F:DNA binding"/>
    <property type="evidence" value="ECO:0007669"/>
    <property type="project" value="UniProtKB-KW"/>
</dbReference>
<evidence type="ECO:0000256" key="1">
    <source>
        <dbReference type="ARBA" id="ARBA00011046"/>
    </source>
</evidence>
<accession>A0A2C9A183</accession>
<keyword evidence="4" id="KW-0804">Transcription</keyword>
<name>A0A2C9A183_9MICO</name>
<dbReference type="GO" id="GO:0045892">
    <property type="term" value="P:negative regulation of DNA-templated transcription"/>
    <property type="evidence" value="ECO:0007669"/>
    <property type="project" value="InterPro"/>
</dbReference>
<gene>
    <name evidence="5" type="ORF">SAMN06296378_2601</name>
</gene>
<dbReference type="EMBL" id="OCST01000005">
    <property type="protein sequence ID" value="SOE72742.1"/>
    <property type="molecule type" value="Genomic_DNA"/>
</dbReference>
<sequence length="120" mass="13390">MQSLGELERSVMDLLWAKGETLSAYDLQARLAEPATTGRELAATTILTVLSRLEKKNFVVRERDSRPHRYRAAAGREAHMADLMHEVLGGASNRTAVLERFVGQVSAEEAETLRRILNGR</sequence>
<dbReference type="SUPFAM" id="SSF46785">
    <property type="entry name" value="Winged helix' DNA-binding domain"/>
    <property type="match status" value="1"/>
</dbReference>
<dbReference type="Gene3D" id="6.10.140.850">
    <property type="match status" value="1"/>
</dbReference>
<keyword evidence="2" id="KW-0805">Transcription regulation</keyword>
<evidence type="ECO:0000313" key="6">
    <source>
        <dbReference type="Proteomes" id="UP000219440"/>
    </source>
</evidence>
<evidence type="ECO:0000313" key="5">
    <source>
        <dbReference type="EMBL" id="SOE72742.1"/>
    </source>
</evidence>
<evidence type="ECO:0000256" key="4">
    <source>
        <dbReference type="ARBA" id="ARBA00023163"/>
    </source>
</evidence>
<dbReference type="InterPro" id="IPR036388">
    <property type="entry name" value="WH-like_DNA-bd_sf"/>
</dbReference>
<dbReference type="Proteomes" id="UP000219440">
    <property type="component" value="Unassembled WGS sequence"/>
</dbReference>